<feature type="non-terminal residue" evidence="2">
    <location>
        <position position="120"/>
    </location>
</feature>
<dbReference type="SUPFAM" id="SSF51905">
    <property type="entry name" value="FAD/NAD(P)-binding domain"/>
    <property type="match status" value="1"/>
</dbReference>
<reference evidence="2 3" key="1">
    <citation type="submission" date="2023-04" db="EMBL/GenBank/DDBJ databases">
        <title>Genome of Basidiobolus ranarum AG-B5.</title>
        <authorList>
            <person name="Stajich J.E."/>
            <person name="Carter-House D."/>
            <person name="Gryganskyi A."/>
        </authorList>
    </citation>
    <scope>NUCLEOTIDE SEQUENCE [LARGE SCALE GENOMIC DNA]</scope>
    <source>
        <strain evidence="2 3">AG-B5</strain>
    </source>
</reference>
<evidence type="ECO:0000313" key="2">
    <source>
        <dbReference type="EMBL" id="KAK9759568.1"/>
    </source>
</evidence>
<dbReference type="Gene3D" id="3.50.50.60">
    <property type="entry name" value="FAD/NAD(P)-binding domain"/>
    <property type="match status" value="1"/>
</dbReference>
<evidence type="ECO:0000313" key="3">
    <source>
        <dbReference type="Proteomes" id="UP001479436"/>
    </source>
</evidence>
<dbReference type="PANTHER" id="PTHR11552:SF100">
    <property type="entry name" value="DEHYDROGENASE, PUTATIVE (AFU_ORTHOLOGUE AFUA_5G00630)-RELATED"/>
    <property type="match status" value="1"/>
</dbReference>
<dbReference type="EMBL" id="JASJQH010003594">
    <property type="protein sequence ID" value="KAK9759568.1"/>
    <property type="molecule type" value="Genomic_DNA"/>
</dbReference>
<dbReference type="InterPro" id="IPR036188">
    <property type="entry name" value="FAD/NAD-bd_sf"/>
</dbReference>
<keyword evidence="3" id="KW-1185">Reference proteome</keyword>
<dbReference type="InterPro" id="IPR012132">
    <property type="entry name" value="GMC_OxRdtase"/>
</dbReference>
<name>A0ABR2WDI6_9FUNG</name>
<dbReference type="Proteomes" id="UP001479436">
    <property type="component" value="Unassembled WGS sequence"/>
</dbReference>
<comment type="caution">
    <text evidence="2">The sequence shown here is derived from an EMBL/GenBank/DDBJ whole genome shotgun (WGS) entry which is preliminary data.</text>
</comment>
<evidence type="ECO:0008006" key="4">
    <source>
        <dbReference type="Google" id="ProtNLM"/>
    </source>
</evidence>
<accession>A0ABR2WDI6</accession>
<comment type="similarity">
    <text evidence="1">Belongs to the GMC oxidoreductase family.</text>
</comment>
<proteinExistence type="inferred from homology"/>
<evidence type="ECO:0000256" key="1">
    <source>
        <dbReference type="ARBA" id="ARBA00010790"/>
    </source>
</evidence>
<dbReference type="PANTHER" id="PTHR11552">
    <property type="entry name" value="GLUCOSE-METHANOL-CHOLINE GMC OXIDOREDUCTASE"/>
    <property type="match status" value="1"/>
</dbReference>
<sequence length="120" mass="12871">MKYATGVACSTKYFDPSNSTRGNQCESEYDYIVVGSGAGGGPLASRLALAGYKTLLIEAGPDYISPNITIPASSLSATEDPNISWDYFIKQFPESTGQRQHVWYPRVGGLGGCTIHNAMI</sequence>
<organism evidence="2 3">
    <name type="scientific">Basidiobolus ranarum</name>
    <dbReference type="NCBI Taxonomy" id="34480"/>
    <lineage>
        <taxon>Eukaryota</taxon>
        <taxon>Fungi</taxon>
        <taxon>Fungi incertae sedis</taxon>
        <taxon>Zoopagomycota</taxon>
        <taxon>Entomophthoromycotina</taxon>
        <taxon>Basidiobolomycetes</taxon>
        <taxon>Basidiobolales</taxon>
        <taxon>Basidiobolaceae</taxon>
        <taxon>Basidiobolus</taxon>
    </lineage>
</organism>
<protein>
    <recommendedName>
        <fullName evidence="4">Glucose-methanol-choline oxidoreductase N-terminal domain-containing protein</fullName>
    </recommendedName>
</protein>
<gene>
    <name evidence="2" type="ORF">K7432_017310</name>
</gene>